<proteinExistence type="predicted"/>
<dbReference type="Pfam" id="PF09684">
    <property type="entry name" value="Tail_P2_I"/>
    <property type="match status" value="1"/>
</dbReference>
<accession>A0ABY4WNJ5</accession>
<dbReference type="NCBIfam" id="TIGR01634">
    <property type="entry name" value="tail_P2_I"/>
    <property type="match status" value="1"/>
</dbReference>
<protein>
    <submittedName>
        <fullName evidence="1">Phage tail protein I</fullName>
    </submittedName>
</protein>
<dbReference type="RefSeq" id="WP_251875109.1">
    <property type="nucleotide sequence ID" value="NZ_CP082275.1"/>
</dbReference>
<gene>
    <name evidence="1" type="ORF">K6Q96_08930</name>
</gene>
<keyword evidence="2" id="KW-1185">Reference proteome</keyword>
<evidence type="ECO:0000313" key="2">
    <source>
        <dbReference type="Proteomes" id="UP001056255"/>
    </source>
</evidence>
<dbReference type="InterPro" id="IPR006521">
    <property type="entry name" value="Tail_protein_I"/>
</dbReference>
<name>A0ABY4WNJ5_9GAMM</name>
<dbReference type="EMBL" id="CP082275">
    <property type="protein sequence ID" value="USH01064.1"/>
    <property type="molecule type" value="Genomic_DNA"/>
</dbReference>
<dbReference type="Proteomes" id="UP001056255">
    <property type="component" value="Chromosome I"/>
</dbReference>
<reference evidence="1" key="1">
    <citation type="submission" date="2021-08" db="EMBL/GenBank/DDBJ databases">
        <authorList>
            <person name="Sakaguchi M."/>
            <person name="Kikuchi T."/>
            <person name="Urbanczyk H."/>
        </authorList>
    </citation>
    <scope>NUCLEOTIDE SEQUENCE</scope>
    <source>
        <strain evidence="1">020920N</strain>
    </source>
</reference>
<evidence type="ECO:0000313" key="1">
    <source>
        <dbReference type="EMBL" id="USH01064.1"/>
    </source>
</evidence>
<organism evidence="1 2">
    <name type="scientific">Grimontia kaedaensis</name>
    <dbReference type="NCBI Taxonomy" id="2872157"/>
    <lineage>
        <taxon>Bacteria</taxon>
        <taxon>Pseudomonadati</taxon>
        <taxon>Pseudomonadota</taxon>
        <taxon>Gammaproteobacteria</taxon>
        <taxon>Vibrionales</taxon>
        <taxon>Vibrionaceae</taxon>
        <taxon>Grimontia</taxon>
    </lineage>
</organism>
<sequence>MNKSLLPPNASGEERALEQSLCRDIPVPNGQLWHPDTCPKDLLPWLAWSLSVEDWDAQWPEALQRETIKQAATIHRHKGTVGAVRRALAALGITVDFLEWFQDTDDVALARIQSSTPHTFVFIAWANANPYTSDAVFLNPTLYASVRRAVESVKPVRAHFDFLVGARLDATLGIGLVIPSQRMITKQRGDCQPVGWRPVSLGVSAAMHLNRRRFAVARYRLLSR</sequence>